<dbReference type="AlphaFoldDB" id="A0A316VB80"/>
<keyword evidence="9" id="KW-0479">Metal-binding</keyword>
<evidence type="ECO:0000256" key="14">
    <source>
        <dbReference type="ARBA" id="ARBA00023180"/>
    </source>
</evidence>
<evidence type="ECO:0000256" key="11">
    <source>
        <dbReference type="ARBA" id="ARBA00022801"/>
    </source>
</evidence>
<evidence type="ECO:0000313" key="26">
    <source>
        <dbReference type="EMBL" id="PWN34524.1"/>
    </source>
</evidence>
<evidence type="ECO:0000256" key="7">
    <source>
        <dbReference type="ARBA" id="ARBA00022525"/>
    </source>
</evidence>
<dbReference type="GO" id="GO:0071555">
    <property type="term" value="P:cell wall organization"/>
    <property type="evidence" value="ECO:0007669"/>
    <property type="project" value="UniProtKB-KW"/>
</dbReference>
<keyword evidence="12" id="KW-0146">Chitin degradation</keyword>
<dbReference type="GO" id="GO:0000272">
    <property type="term" value="P:polysaccharide catabolic process"/>
    <property type="evidence" value="ECO:0007669"/>
    <property type="project" value="UniProtKB-KW"/>
</dbReference>
<keyword evidence="23" id="KW-1133">Transmembrane helix</keyword>
<dbReference type="InterPro" id="IPR002509">
    <property type="entry name" value="NODB_dom"/>
</dbReference>
<dbReference type="Pfam" id="PF01522">
    <property type="entry name" value="Polysacc_deac_1"/>
    <property type="match status" value="1"/>
</dbReference>
<name>A0A316VB80_9BASI</name>
<evidence type="ECO:0000256" key="17">
    <source>
        <dbReference type="ARBA" id="ARBA00023288"/>
    </source>
</evidence>
<keyword evidence="11 26" id="KW-0378">Hydrolase</keyword>
<evidence type="ECO:0000256" key="4">
    <source>
        <dbReference type="ARBA" id="ARBA00010973"/>
    </source>
</evidence>
<dbReference type="PANTHER" id="PTHR10587">
    <property type="entry name" value="GLYCOSYL TRANSFERASE-RELATED"/>
    <property type="match status" value="1"/>
</dbReference>
<accession>A0A316VB80</accession>
<evidence type="ECO:0000256" key="12">
    <source>
        <dbReference type="ARBA" id="ARBA00023024"/>
    </source>
</evidence>
<keyword evidence="19" id="KW-0624">Polysaccharide degradation</keyword>
<evidence type="ECO:0000256" key="10">
    <source>
        <dbReference type="ARBA" id="ARBA00022729"/>
    </source>
</evidence>
<dbReference type="InterPro" id="IPR050248">
    <property type="entry name" value="Polysacc_deacetylase_ArnD"/>
</dbReference>
<dbReference type="STRING" id="1280837.A0A316VB80"/>
<dbReference type="PANTHER" id="PTHR10587:SF98">
    <property type="entry name" value="CHITIN DEACETYLASE"/>
    <property type="match status" value="1"/>
</dbReference>
<feature type="chain" id="PRO_5016308460" description="chitin deacetylase" evidence="24">
    <location>
        <begin position="23"/>
        <end position="498"/>
    </location>
</feature>
<evidence type="ECO:0000256" key="6">
    <source>
        <dbReference type="ARBA" id="ARBA00022512"/>
    </source>
</evidence>
<evidence type="ECO:0000256" key="3">
    <source>
        <dbReference type="ARBA" id="ARBA00004609"/>
    </source>
</evidence>
<dbReference type="GO" id="GO:0098552">
    <property type="term" value="C:side of membrane"/>
    <property type="evidence" value="ECO:0007669"/>
    <property type="project" value="UniProtKB-KW"/>
</dbReference>
<comment type="cofactor">
    <cofactor evidence="1">
        <name>Co(2+)</name>
        <dbReference type="ChEBI" id="CHEBI:48828"/>
    </cofactor>
</comment>
<keyword evidence="6" id="KW-0134">Cell wall</keyword>
<comment type="catalytic activity">
    <reaction evidence="21">
        <text>[(1-&gt;4)-N-acetyl-beta-D-glucosaminyl](n) + n H2O = chitosan + n acetate</text>
        <dbReference type="Rhea" id="RHEA:10464"/>
        <dbReference type="Rhea" id="RHEA-COMP:9593"/>
        <dbReference type="Rhea" id="RHEA-COMP:9597"/>
        <dbReference type="ChEBI" id="CHEBI:15377"/>
        <dbReference type="ChEBI" id="CHEBI:17029"/>
        <dbReference type="ChEBI" id="CHEBI:30089"/>
        <dbReference type="ChEBI" id="CHEBI:57704"/>
        <dbReference type="EC" id="3.5.1.41"/>
    </reaction>
    <physiologicalReaction direction="left-to-right" evidence="21">
        <dbReference type="Rhea" id="RHEA:10465"/>
    </physiologicalReaction>
</comment>
<evidence type="ECO:0000259" key="25">
    <source>
        <dbReference type="PROSITE" id="PS51677"/>
    </source>
</evidence>
<evidence type="ECO:0000256" key="16">
    <source>
        <dbReference type="ARBA" id="ARBA00023285"/>
    </source>
</evidence>
<evidence type="ECO:0000256" key="19">
    <source>
        <dbReference type="ARBA" id="ARBA00023326"/>
    </source>
</evidence>
<dbReference type="Gene3D" id="3.20.20.370">
    <property type="entry name" value="Glycoside hydrolase/deacetylase"/>
    <property type="match status" value="1"/>
</dbReference>
<dbReference type="RefSeq" id="XP_025354826.1">
    <property type="nucleotide sequence ID" value="XM_025498526.1"/>
</dbReference>
<feature type="region of interest" description="Disordered" evidence="22">
    <location>
        <begin position="48"/>
        <end position="78"/>
    </location>
</feature>
<comment type="subcellular location">
    <subcellularLocation>
        <location evidence="3">Cell membrane</location>
        <topology evidence="3">Lipid-anchor</topology>
        <topology evidence="3">GPI-anchor</topology>
    </subcellularLocation>
    <subcellularLocation>
        <location evidence="2">Secreted</location>
        <location evidence="2">Cell wall</location>
    </subcellularLocation>
</comment>
<dbReference type="EMBL" id="KZ819603">
    <property type="protein sequence ID" value="PWN34524.1"/>
    <property type="molecule type" value="Genomic_DNA"/>
</dbReference>
<feature type="compositionally biased region" description="Basic residues" evidence="22">
    <location>
        <begin position="53"/>
        <end position="63"/>
    </location>
</feature>
<evidence type="ECO:0000256" key="8">
    <source>
        <dbReference type="ARBA" id="ARBA00022622"/>
    </source>
</evidence>
<feature type="region of interest" description="Disordered" evidence="22">
    <location>
        <begin position="441"/>
        <end position="468"/>
    </location>
</feature>
<keyword evidence="10 24" id="KW-0732">Signal</keyword>
<dbReference type="GO" id="GO:0005886">
    <property type="term" value="C:plasma membrane"/>
    <property type="evidence" value="ECO:0007669"/>
    <property type="project" value="UniProtKB-SubCell"/>
</dbReference>
<evidence type="ECO:0000256" key="2">
    <source>
        <dbReference type="ARBA" id="ARBA00004191"/>
    </source>
</evidence>
<keyword evidence="7" id="KW-0964">Secreted</keyword>
<evidence type="ECO:0000256" key="20">
    <source>
        <dbReference type="ARBA" id="ARBA00024056"/>
    </source>
</evidence>
<evidence type="ECO:0000256" key="5">
    <source>
        <dbReference type="ARBA" id="ARBA00022475"/>
    </source>
</evidence>
<dbReference type="PROSITE" id="PS51677">
    <property type="entry name" value="NODB"/>
    <property type="match status" value="1"/>
</dbReference>
<dbReference type="EC" id="3.5.1.41" evidence="20"/>
<keyword evidence="23" id="KW-0812">Transmembrane</keyword>
<dbReference type="InterPro" id="IPR011330">
    <property type="entry name" value="Glyco_hydro/deAcase_b/a-brl"/>
</dbReference>
<feature type="transmembrane region" description="Helical" evidence="23">
    <location>
        <begin position="476"/>
        <end position="495"/>
    </location>
</feature>
<dbReference type="GO" id="GO:0004099">
    <property type="term" value="F:chitin deacetylase activity"/>
    <property type="evidence" value="ECO:0007669"/>
    <property type="project" value="UniProtKB-EC"/>
</dbReference>
<keyword evidence="5" id="KW-1003">Cell membrane</keyword>
<comment type="similarity">
    <text evidence="4">Belongs to the polysaccharide deacetylase family.</text>
</comment>
<sequence length="498" mass="53388">MRFTAFALMATALSVALPATQAHIGPGVPSKIQIRNTDMNTVRAVRRMEHSHDHHRPIHRRAKAAKDEASEAQIETPTEECKPYGLSAVNDMVKDFPTAWDVADILPHDTQAMAIMQAINASGLVPTDIQARGQQPASLMGTGTETGYNSNTDPACYWTATGCTTPKAKGVLPDIISCAEPHTWGYTLDDGPNCTHNALYDFWKTQNQKVSLMYIGSNVMDWPLQAQRGLADGHHICVHTWSHKYMTALTSNQAFAELYYTMQAIKKIMGITPTCWRPPYGDVDDRIRAIAQSLGLRTYVWDHDTDDWEVAPEGPKPTATVQANYDSIISLGSAPAAETGGIVVLQHELTNGTMELVKENYPKMKSAFPNIVPLTACLNLTHPYVEDIIYPNFAEYVGGNVMPSGLPTTFTVQADAVATPQGTLKSMGSLMATAPAGGPDNAGVVSSSSAAAGPSSSNGSPDNLSNKKSAASPSTVIAPFAVVIAGLTAGAFMLLNNN</sequence>
<dbReference type="GO" id="GO:0046872">
    <property type="term" value="F:metal ion binding"/>
    <property type="evidence" value="ECO:0007669"/>
    <property type="project" value="UniProtKB-KW"/>
</dbReference>
<feature type="domain" description="NodB homology" evidence="25">
    <location>
        <begin position="182"/>
        <end position="377"/>
    </location>
</feature>
<keyword evidence="14" id="KW-0325">Glycoprotein</keyword>
<evidence type="ECO:0000256" key="9">
    <source>
        <dbReference type="ARBA" id="ARBA00022723"/>
    </source>
</evidence>
<proteinExistence type="inferred from homology"/>
<evidence type="ECO:0000313" key="27">
    <source>
        <dbReference type="Proteomes" id="UP000245771"/>
    </source>
</evidence>
<dbReference type="GO" id="GO:0009272">
    <property type="term" value="P:fungal-type cell wall biogenesis"/>
    <property type="evidence" value="ECO:0007669"/>
    <property type="project" value="UniProtKB-ARBA"/>
</dbReference>
<dbReference type="GeneID" id="37020307"/>
<dbReference type="SUPFAM" id="SSF88713">
    <property type="entry name" value="Glycoside hydrolase/deacetylase"/>
    <property type="match status" value="1"/>
</dbReference>
<protein>
    <recommendedName>
        <fullName evidence="20">chitin deacetylase</fullName>
        <ecNumber evidence="20">3.5.1.41</ecNumber>
    </recommendedName>
</protein>
<feature type="compositionally biased region" description="Low complexity" evidence="22">
    <location>
        <begin position="441"/>
        <end position="461"/>
    </location>
</feature>
<evidence type="ECO:0000256" key="21">
    <source>
        <dbReference type="ARBA" id="ARBA00048494"/>
    </source>
</evidence>
<dbReference type="FunFam" id="3.20.20.370:FF:000004">
    <property type="entry name" value="Related to Chitin deacetylase"/>
    <property type="match status" value="1"/>
</dbReference>
<gene>
    <name evidence="26" type="ORF">FA14DRAFT_160093</name>
</gene>
<evidence type="ECO:0000256" key="13">
    <source>
        <dbReference type="ARBA" id="ARBA00023136"/>
    </source>
</evidence>
<keyword evidence="16" id="KW-0170">Cobalt</keyword>
<evidence type="ECO:0000256" key="18">
    <source>
        <dbReference type="ARBA" id="ARBA00023316"/>
    </source>
</evidence>
<evidence type="ECO:0000256" key="24">
    <source>
        <dbReference type="SAM" id="SignalP"/>
    </source>
</evidence>
<keyword evidence="17" id="KW-0449">Lipoprotein</keyword>
<keyword evidence="18" id="KW-0961">Cell wall biogenesis/degradation</keyword>
<keyword evidence="15" id="KW-0119">Carbohydrate metabolism</keyword>
<evidence type="ECO:0000256" key="23">
    <source>
        <dbReference type="SAM" id="Phobius"/>
    </source>
</evidence>
<evidence type="ECO:0000256" key="22">
    <source>
        <dbReference type="SAM" id="MobiDB-lite"/>
    </source>
</evidence>
<feature type="signal peptide" evidence="24">
    <location>
        <begin position="1"/>
        <end position="22"/>
    </location>
</feature>
<evidence type="ECO:0000256" key="1">
    <source>
        <dbReference type="ARBA" id="ARBA00001941"/>
    </source>
</evidence>
<reference evidence="26 27" key="1">
    <citation type="journal article" date="2018" name="Mol. Biol. Evol.">
        <title>Broad Genomic Sampling Reveals a Smut Pathogenic Ancestry of the Fungal Clade Ustilaginomycotina.</title>
        <authorList>
            <person name="Kijpornyongpan T."/>
            <person name="Mondo S.J."/>
            <person name="Barry K."/>
            <person name="Sandor L."/>
            <person name="Lee J."/>
            <person name="Lipzen A."/>
            <person name="Pangilinan J."/>
            <person name="LaButti K."/>
            <person name="Hainaut M."/>
            <person name="Henrissat B."/>
            <person name="Grigoriev I.V."/>
            <person name="Spatafora J.W."/>
            <person name="Aime M.C."/>
        </authorList>
    </citation>
    <scope>NUCLEOTIDE SEQUENCE [LARGE SCALE GENOMIC DNA]</scope>
    <source>
        <strain evidence="26 27">MCA 3882</strain>
    </source>
</reference>
<evidence type="ECO:0000256" key="15">
    <source>
        <dbReference type="ARBA" id="ARBA00023277"/>
    </source>
</evidence>
<organism evidence="26 27">
    <name type="scientific">Meira miltonrushii</name>
    <dbReference type="NCBI Taxonomy" id="1280837"/>
    <lineage>
        <taxon>Eukaryota</taxon>
        <taxon>Fungi</taxon>
        <taxon>Dikarya</taxon>
        <taxon>Basidiomycota</taxon>
        <taxon>Ustilaginomycotina</taxon>
        <taxon>Exobasidiomycetes</taxon>
        <taxon>Exobasidiales</taxon>
        <taxon>Brachybasidiaceae</taxon>
        <taxon>Meira</taxon>
    </lineage>
</organism>
<keyword evidence="13 23" id="KW-0472">Membrane</keyword>
<dbReference type="GO" id="GO:0006032">
    <property type="term" value="P:chitin catabolic process"/>
    <property type="evidence" value="ECO:0007669"/>
    <property type="project" value="UniProtKB-KW"/>
</dbReference>
<dbReference type="OrthoDB" id="407355at2759"/>
<keyword evidence="8" id="KW-0336">GPI-anchor</keyword>
<dbReference type="InParanoid" id="A0A316VB80"/>
<keyword evidence="27" id="KW-1185">Reference proteome</keyword>
<dbReference type="Proteomes" id="UP000245771">
    <property type="component" value="Unassembled WGS sequence"/>
</dbReference>